<dbReference type="InterPro" id="IPR001128">
    <property type="entry name" value="Cyt_P450"/>
</dbReference>
<evidence type="ECO:0000256" key="6">
    <source>
        <dbReference type="ARBA" id="ARBA00023033"/>
    </source>
</evidence>
<dbReference type="PANTHER" id="PTHR24289">
    <property type="entry name" value="STEROID 17-ALPHA-HYDROXYLASE/17,20 LYASE"/>
    <property type="match status" value="1"/>
</dbReference>
<evidence type="ECO:0000256" key="7">
    <source>
        <dbReference type="SAM" id="Phobius"/>
    </source>
</evidence>
<comment type="caution">
    <text evidence="8">The sequence shown here is derived from an EMBL/GenBank/DDBJ whole genome shotgun (WGS) entry which is preliminary data.</text>
</comment>
<keyword evidence="7" id="KW-1133">Transmembrane helix</keyword>
<feature type="transmembrane region" description="Helical" evidence="7">
    <location>
        <begin position="124"/>
        <end position="142"/>
    </location>
</feature>
<evidence type="ECO:0000256" key="2">
    <source>
        <dbReference type="ARBA" id="ARBA00022617"/>
    </source>
</evidence>
<evidence type="ECO:0000256" key="3">
    <source>
        <dbReference type="ARBA" id="ARBA00022723"/>
    </source>
</evidence>
<evidence type="ECO:0000256" key="5">
    <source>
        <dbReference type="ARBA" id="ARBA00023004"/>
    </source>
</evidence>
<dbReference type="GO" id="GO:0005506">
    <property type="term" value="F:iron ion binding"/>
    <property type="evidence" value="ECO:0007669"/>
    <property type="project" value="InterPro"/>
</dbReference>
<evidence type="ECO:0000256" key="4">
    <source>
        <dbReference type="ARBA" id="ARBA00023002"/>
    </source>
</evidence>
<evidence type="ECO:0000313" key="9">
    <source>
        <dbReference type="Proteomes" id="UP000499080"/>
    </source>
</evidence>
<evidence type="ECO:0000313" key="8">
    <source>
        <dbReference type="EMBL" id="GBM54693.1"/>
    </source>
</evidence>
<dbReference type="GO" id="GO:0042446">
    <property type="term" value="P:hormone biosynthetic process"/>
    <property type="evidence" value="ECO:0007669"/>
    <property type="project" value="TreeGrafter"/>
</dbReference>
<accession>A0A4Y2GMD2</accession>
<dbReference type="PANTHER" id="PTHR24289:SF1">
    <property type="entry name" value="STEROID 17-ALPHA-HYDROXYLASE_17,20 LYASE"/>
    <property type="match status" value="1"/>
</dbReference>
<dbReference type="GO" id="GO:0042448">
    <property type="term" value="P:progesterone metabolic process"/>
    <property type="evidence" value="ECO:0007669"/>
    <property type="project" value="TreeGrafter"/>
</dbReference>
<gene>
    <name evidence="8" type="ORF">AVEN_224287_1</name>
</gene>
<proteinExistence type="inferred from homology"/>
<dbReference type="InterPro" id="IPR036396">
    <property type="entry name" value="Cyt_P450_sf"/>
</dbReference>
<protein>
    <submittedName>
        <fullName evidence="8">Uncharacterized protein</fullName>
    </submittedName>
</protein>
<keyword evidence="4" id="KW-0560">Oxidoreductase</keyword>
<sequence length="238" mass="26388">NASLKLGLVNSQKRLSKIRLGKAHAGIFGNEILNQIAKSATKNGDLHNIPAPKSHLNKILHKIAINKWQHEWTTSETGTPVFSIIPKVTTNPASWSREQISSSVLAAIMQTNFILGAIGSPSPFSLAIALATLFITLIYFIIKERSLPPGPAGLPYFGYWPFINDNDFHLKLDALKKQHGDVFSFNSTGRLYVNLGSIKAVREALISKSEFFGDRISDFSFFSFLFKDGKNPSFAFNY</sequence>
<dbReference type="Gene3D" id="1.10.630.10">
    <property type="entry name" value="Cytochrome P450"/>
    <property type="match status" value="1"/>
</dbReference>
<comment type="similarity">
    <text evidence="1">Belongs to the cytochrome P450 family.</text>
</comment>
<dbReference type="SUPFAM" id="SSF48264">
    <property type="entry name" value="Cytochrome P450"/>
    <property type="match status" value="1"/>
</dbReference>
<keyword evidence="5" id="KW-0408">Iron</keyword>
<reference evidence="8 9" key="1">
    <citation type="journal article" date="2019" name="Sci. Rep.">
        <title>Orb-weaving spider Araneus ventricosus genome elucidates the spidroin gene catalogue.</title>
        <authorList>
            <person name="Kono N."/>
            <person name="Nakamura H."/>
            <person name="Ohtoshi R."/>
            <person name="Moran D.A.P."/>
            <person name="Shinohara A."/>
            <person name="Yoshida Y."/>
            <person name="Fujiwara M."/>
            <person name="Mori M."/>
            <person name="Tomita M."/>
            <person name="Arakawa K."/>
        </authorList>
    </citation>
    <scope>NUCLEOTIDE SEQUENCE [LARGE SCALE GENOMIC DNA]</scope>
</reference>
<keyword evidence="9" id="KW-1185">Reference proteome</keyword>
<dbReference type="GO" id="GO:0020037">
    <property type="term" value="F:heme binding"/>
    <property type="evidence" value="ECO:0007669"/>
    <property type="project" value="InterPro"/>
</dbReference>
<dbReference type="EMBL" id="BGPR01100031">
    <property type="protein sequence ID" value="GBM54693.1"/>
    <property type="molecule type" value="Genomic_DNA"/>
</dbReference>
<feature type="non-terminal residue" evidence="8">
    <location>
        <position position="1"/>
    </location>
</feature>
<keyword evidence="7" id="KW-0472">Membrane</keyword>
<organism evidence="8 9">
    <name type="scientific">Araneus ventricosus</name>
    <name type="common">Orbweaver spider</name>
    <name type="synonym">Epeira ventricosa</name>
    <dbReference type="NCBI Taxonomy" id="182803"/>
    <lineage>
        <taxon>Eukaryota</taxon>
        <taxon>Metazoa</taxon>
        <taxon>Ecdysozoa</taxon>
        <taxon>Arthropoda</taxon>
        <taxon>Chelicerata</taxon>
        <taxon>Arachnida</taxon>
        <taxon>Araneae</taxon>
        <taxon>Araneomorphae</taxon>
        <taxon>Entelegynae</taxon>
        <taxon>Araneoidea</taxon>
        <taxon>Araneidae</taxon>
        <taxon>Araneus</taxon>
    </lineage>
</organism>
<dbReference type="GO" id="GO:0004508">
    <property type="term" value="F:steroid 17-alpha-monooxygenase activity"/>
    <property type="evidence" value="ECO:0007669"/>
    <property type="project" value="TreeGrafter"/>
</dbReference>
<dbReference type="Pfam" id="PF00067">
    <property type="entry name" value="p450"/>
    <property type="match status" value="1"/>
</dbReference>
<name>A0A4Y2GMD2_ARAVE</name>
<keyword evidence="2" id="KW-0349">Heme</keyword>
<keyword evidence="7" id="KW-0812">Transmembrane</keyword>
<keyword evidence="3" id="KW-0479">Metal-binding</keyword>
<dbReference type="Proteomes" id="UP000499080">
    <property type="component" value="Unassembled WGS sequence"/>
</dbReference>
<dbReference type="OrthoDB" id="1055148at2759"/>
<dbReference type="AlphaFoldDB" id="A0A4Y2GMD2"/>
<keyword evidence="6" id="KW-0503">Monooxygenase</keyword>
<evidence type="ECO:0000256" key="1">
    <source>
        <dbReference type="ARBA" id="ARBA00010617"/>
    </source>
</evidence>